<dbReference type="GO" id="GO:0000150">
    <property type="term" value="F:DNA strand exchange activity"/>
    <property type="evidence" value="ECO:0007669"/>
    <property type="project" value="InterPro"/>
</dbReference>
<dbReference type="Pfam" id="PF00239">
    <property type="entry name" value="Resolvase"/>
    <property type="match status" value="1"/>
</dbReference>
<reference evidence="4 5" key="1">
    <citation type="submission" date="2019-08" db="EMBL/GenBank/DDBJ databases">
        <title>In-depth cultivation of the pig gut microbiome towards novel bacterial diversity and tailored functional studies.</title>
        <authorList>
            <person name="Wylensek D."/>
            <person name="Hitch T.C.A."/>
            <person name="Clavel T."/>
        </authorList>
    </citation>
    <scope>NUCLEOTIDE SEQUENCE [LARGE SCALE GENOMIC DNA]</scope>
    <source>
        <strain evidence="4 5">BSM-383-APC-4H</strain>
    </source>
</reference>
<evidence type="ECO:0000259" key="2">
    <source>
        <dbReference type="PROSITE" id="PS51736"/>
    </source>
</evidence>
<evidence type="ECO:0000313" key="5">
    <source>
        <dbReference type="Proteomes" id="UP000433359"/>
    </source>
</evidence>
<dbReference type="InterPro" id="IPR025827">
    <property type="entry name" value="Zn_ribbon_recom_dom"/>
</dbReference>
<dbReference type="CDD" id="cd00338">
    <property type="entry name" value="Ser_Recombinase"/>
    <property type="match status" value="1"/>
</dbReference>
<dbReference type="InterPro" id="IPR036162">
    <property type="entry name" value="Resolvase-like_N_sf"/>
</dbReference>
<dbReference type="InterPro" id="IPR011109">
    <property type="entry name" value="DNA_bind_recombinase_dom"/>
</dbReference>
<dbReference type="Gene3D" id="3.40.50.1390">
    <property type="entry name" value="Resolvase, N-terminal catalytic domain"/>
    <property type="match status" value="1"/>
</dbReference>
<dbReference type="PANTHER" id="PTHR30461">
    <property type="entry name" value="DNA-INVERTASE FROM LAMBDOID PROPHAGE"/>
    <property type="match status" value="1"/>
</dbReference>
<evidence type="ECO:0000313" key="4">
    <source>
        <dbReference type="EMBL" id="MSU80838.1"/>
    </source>
</evidence>
<organism evidence="4 5">
    <name type="scientific">Anaerobutyricum soehngenii</name>
    <dbReference type="NCBI Taxonomy" id="105843"/>
    <lineage>
        <taxon>Bacteria</taxon>
        <taxon>Bacillati</taxon>
        <taxon>Bacillota</taxon>
        <taxon>Clostridia</taxon>
        <taxon>Lachnospirales</taxon>
        <taxon>Lachnospiraceae</taxon>
        <taxon>Anaerobutyricum</taxon>
    </lineage>
</organism>
<proteinExistence type="predicted"/>
<dbReference type="InterPro" id="IPR050639">
    <property type="entry name" value="SSR_resolvase"/>
</dbReference>
<accession>A0A6N7YCY8</accession>
<dbReference type="PANTHER" id="PTHR30461:SF23">
    <property type="entry name" value="DNA RECOMBINASE-RELATED"/>
    <property type="match status" value="1"/>
</dbReference>
<name>A0A6N7YCY8_9FIRM</name>
<dbReference type="PROSITE" id="PS51736">
    <property type="entry name" value="RECOMBINASES_3"/>
    <property type="match status" value="1"/>
</dbReference>
<sequence>MAKKQRCYIYTRVSTELQIDGYSLEAQKERLRSEAKHRKMQVCGEYSDEGKSGKNIAGRPEFKKMLSDIKSGKDDVDYVLVFKLSRFGRNAADTLNSLQFMEDYGVNLLCVEDGIDSAGAAGKLIISVLASVAEIERSNISEQTMAGRQQKARDGKWNGGFAPYGYKLVDKEGEKAKVLVINEEEAELVRLIYKLYLQGMGLSRVAKWLNDNGYIKKIRQNGSVSFISSAFVKGVLDNPVYGGFIAYGRRKNEKIDGTRDEYHVVKQDKDSYKLYEGQHDAIIDRETWFRVQAKRELNAFKREKTHSKEHEHMVSALLKCPVCGASMYGVVNRKKKKNSDEFYTDMWYYTCKNRKLVSGHLCNYKKHVRQDELNAEVIALVKYVFGGENDMKDQILKKLDSDDSVKELLEEKTRLEKEKNSLVSKKTKQLRRINDLDIDDEFYDDLMKTYKDGLYEINEQIAVIDNNLYQNELAIQNAQGENLSVEVYKRIIDEMIDNIDDMTDADKKMLMNLLIEKIEIYPEKQKDGRWIKSVQFKIPLNIDGKAVDTLYFDDEEDDTEGDENSLPLSKNVETVCLLHRANM</sequence>
<evidence type="ECO:0000259" key="3">
    <source>
        <dbReference type="PROSITE" id="PS51737"/>
    </source>
</evidence>
<dbReference type="SMART" id="SM00857">
    <property type="entry name" value="Resolvase"/>
    <property type="match status" value="1"/>
</dbReference>
<dbReference type="Pfam" id="PF07508">
    <property type="entry name" value="Recombinase"/>
    <property type="match status" value="1"/>
</dbReference>
<feature type="coiled-coil region" evidence="1">
    <location>
        <begin position="398"/>
        <end position="425"/>
    </location>
</feature>
<feature type="domain" description="Resolvase/invertase-type recombinase catalytic" evidence="2">
    <location>
        <begin position="6"/>
        <end position="155"/>
    </location>
</feature>
<dbReference type="Gene3D" id="3.90.1750.20">
    <property type="entry name" value="Putative Large Serine Recombinase, Chain B, Domain 2"/>
    <property type="match status" value="1"/>
</dbReference>
<dbReference type="InterPro" id="IPR038109">
    <property type="entry name" value="DNA_bind_recomb_sf"/>
</dbReference>
<gene>
    <name evidence="4" type="ORF">FYJ25_00285</name>
</gene>
<dbReference type="GO" id="GO:0003677">
    <property type="term" value="F:DNA binding"/>
    <property type="evidence" value="ECO:0007669"/>
    <property type="project" value="InterPro"/>
</dbReference>
<dbReference type="Pfam" id="PF13408">
    <property type="entry name" value="Zn_ribbon_recom"/>
    <property type="match status" value="1"/>
</dbReference>
<comment type="caution">
    <text evidence="4">The sequence shown here is derived from an EMBL/GenBank/DDBJ whole genome shotgun (WGS) entry which is preliminary data.</text>
</comment>
<dbReference type="EMBL" id="VULP01000001">
    <property type="protein sequence ID" value="MSU80838.1"/>
    <property type="molecule type" value="Genomic_DNA"/>
</dbReference>
<dbReference type="PROSITE" id="PS51737">
    <property type="entry name" value="RECOMBINASE_DNA_BIND"/>
    <property type="match status" value="1"/>
</dbReference>
<dbReference type="AlphaFoldDB" id="A0A6N7YCY8"/>
<keyword evidence="1" id="KW-0175">Coiled coil</keyword>
<dbReference type="InterPro" id="IPR006119">
    <property type="entry name" value="Resolv_N"/>
</dbReference>
<dbReference type="RefSeq" id="WP_154580236.1">
    <property type="nucleotide sequence ID" value="NZ_VULP01000001.1"/>
</dbReference>
<protein>
    <submittedName>
        <fullName evidence="4">Recombinase family protein</fullName>
    </submittedName>
</protein>
<evidence type="ECO:0000256" key="1">
    <source>
        <dbReference type="SAM" id="Coils"/>
    </source>
</evidence>
<dbReference type="Proteomes" id="UP000433359">
    <property type="component" value="Unassembled WGS sequence"/>
</dbReference>
<feature type="domain" description="Recombinase" evidence="3">
    <location>
        <begin position="163"/>
        <end position="303"/>
    </location>
</feature>
<dbReference type="SUPFAM" id="SSF53041">
    <property type="entry name" value="Resolvase-like"/>
    <property type="match status" value="1"/>
</dbReference>